<reference evidence="2 3" key="1">
    <citation type="submission" date="2024-08" db="EMBL/GenBank/DDBJ databases">
        <authorList>
            <person name="Cucini C."/>
            <person name="Frati F."/>
        </authorList>
    </citation>
    <scope>NUCLEOTIDE SEQUENCE [LARGE SCALE GENOMIC DNA]</scope>
</reference>
<dbReference type="EMBL" id="CAXLJM020000137">
    <property type="protein sequence ID" value="CAL8140523.1"/>
    <property type="molecule type" value="Genomic_DNA"/>
</dbReference>
<name>A0ABP1S120_9HEXA</name>
<evidence type="ECO:0000313" key="2">
    <source>
        <dbReference type="EMBL" id="CAL8140523.1"/>
    </source>
</evidence>
<sequence length="111" mass="12417">MSESTPQRLQLGTRMQTPLHSCSLQIVRRTANKLPQASLLVTGKYQAGSLPDILNSNLRPADHQYKCSVMSPPNPIQRRRTVRGNPGSDNQKIVKGYLMRLARGVKHNTQL</sequence>
<keyword evidence="3" id="KW-1185">Reference proteome</keyword>
<evidence type="ECO:0000256" key="1">
    <source>
        <dbReference type="SAM" id="MobiDB-lite"/>
    </source>
</evidence>
<evidence type="ECO:0000313" key="3">
    <source>
        <dbReference type="Proteomes" id="UP001642540"/>
    </source>
</evidence>
<proteinExistence type="predicted"/>
<gene>
    <name evidence="2" type="ORF">ODALV1_LOCUS28319</name>
</gene>
<accession>A0ABP1S120</accession>
<comment type="caution">
    <text evidence="2">The sequence shown here is derived from an EMBL/GenBank/DDBJ whole genome shotgun (WGS) entry which is preliminary data.</text>
</comment>
<dbReference type="Proteomes" id="UP001642540">
    <property type="component" value="Unassembled WGS sequence"/>
</dbReference>
<feature type="region of interest" description="Disordered" evidence="1">
    <location>
        <begin position="66"/>
        <end position="91"/>
    </location>
</feature>
<organism evidence="2 3">
    <name type="scientific">Orchesella dallaii</name>
    <dbReference type="NCBI Taxonomy" id="48710"/>
    <lineage>
        <taxon>Eukaryota</taxon>
        <taxon>Metazoa</taxon>
        <taxon>Ecdysozoa</taxon>
        <taxon>Arthropoda</taxon>
        <taxon>Hexapoda</taxon>
        <taxon>Collembola</taxon>
        <taxon>Entomobryomorpha</taxon>
        <taxon>Entomobryoidea</taxon>
        <taxon>Orchesellidae</taxon>
        <taxon>Orchesellinae</taxon>
        <taxon>Orchesella</taxon>
    </lineage>
</organism>
<protein>
    <submittedName>
        <fullName evidence="2">Uncharacterized protein</fullName>
    </submittedName>
</protein>